<dbReference type="AlphaFoldDB" id="A0A2I9DQV0"/>
<evidence type="ECO:0000313" key="1">
    <source>
        <dbReference type="EMBL" id="GBF04647.1"/>
    </source>
</evidence>
<reference evidence="2" key="1">
    <citation type="submission" date="2018-01" db="EMBL/GenBank/DDBJ databases">
        <title>Draft Genome Sequence of the Radioresistant Bacterium Deinococcus aerius TR0125, Isolated from the Higher Atmosphere above Japan.</title>
        <authorList>
            <person name="Satoh K."/>
            <person name="Arai H."/>
            <person name="Sanzen T."/>
            <person name="Kawaguchi Y."/>
            <person name="Hayashi H."/>
            <person name="Yokobori S."/>
            <person name="Yamagishi A."/>
            <person name="Oono Y."/>
            <person name="Narumi I."/>
        </authorList>
    </citation>
    <scope>NUCLEOTIDE SEQUENCE [LARGE SCALE GENOMIC DNA]</scope>
    <source>
        <strain evidence="2">TR0125</strain>
    </source>
</reference>
<gene>
    <name evidence="1" type="ORF">DAERI_020244</name>
</gene>
<organism evidence="1 2">
    <name type="scientific">Deinococcus aerius</name>
    <dbReference type="NCBI Taxonomy" id="200253"/>
    <lineage>
        <taxon>Bacteria</taxon>
        <taxon>Thermotogati</taxon>
        <taxon>Deinococcota</taxon>
        <taxon>Deinococci</taxon>
        <taxon>Deinococcales</taxon>
        <taxon>Deinococcaceae</taxon>
        <taxon>Deinococcus</taxon>
    </lineage>
</organism>
<dbReference type="InterPro" id="IPR043519">
    <property type="entry name" value="NT_sf"/>
</dbReference>
<evidence type="ECO:0008006" key="3">
    <source>
        <dbReference type="Google" id="ProtNLM"/>
    </source>
</evidence>
<protein>
    <recommendedName>
        <fullName evidence="3">RelA/SpoT domain-containing protein</fullName>
    </recommendedName>
</protein>
<dbReference type="Proteomes" id="UP000236569">
    <property type="component" value="Unassembled WGS sequence"/>
</dbReference>
<proteinExistence type="predicted"/>
<name>A0A2I9DQV0_9DEIO</name>
<dbReference type="OrthoDB" id="3874132at2"/>
<evidence type="ECO:0000313" key="2">
    <source>
        <dbReference type="Proteomes" id="UP000236569"/>
    </source>
</evidence>
<dbReference type="RefSeq" id="WP_103128129.1">
    <property type="nucleotide sequence ID" value="NZ_BFAG01000002.1"/>
</dbReference>
<sequence length="219" mass="24854">MTHDPHPEEDVPFPPAFQPLSASLRTRFPRVPADVQQDEQDVGRAYARALELSNTFLAQLTTFGELVQQRALPRPTGIKTWERTFEKAGAYGLVPLDILAGKYVFQDLRTLYGAAERIEAVFQVRAFQDRFLQPQPSGYRDLQFVVDVEGHCAEVKLCHAAFDELDSYEHDLYKIRRKLEGKVEDGISVIEQLVLDTLNDASTLMFQRVWATVRGEAGE</sequence>
<comment type="caution">
    <text evidence="1">The sequence shown here is derived from an EMBL/GenBank/DDBJ whole genome shotgun (WGS) entry which is preliminary data.</text>
</comment>
<dbReference type="SUPFAM" id="SSF81301">
    <property type="entry name" value="Nucleotidyltransferase"/>
    <property type="match status" value="1"/>
</dbReference>
<keyword evidence="2" id="KW-1185">Reference proteome</keyword>
<dbReference type="EMBL" id="BFAG01000002">
    <property type="protein sequence ID" value="GBF04647.1"/>
    <property type="molecule type" value="Genomic_DNA"/>
</dbReference>
<accession>A0A2I9DQV0</accession>